<sequence>MARKEENMKKVKEYYNDMKKSMITIKKMVEYLNKNDVNFLILSDISSDMRKAKTSLESAVYNYKINRLW</sequence>
<dbReference type="EMBL" id="LAZR01000949">
    <property type="protein sequence ID" value="KKN53979.1"/>
    <property type="molecule type" value="Genomic_DNA"/>
</dbReference>
<organism evidence="1">
    <name type="scientific">marine sediment metagenome</name>
    <dbReference type="NCBI Taxonomy" id="412755"/>
    <lineage>
        <taxon>unclassified sequences</taxon>
        <taxon>metagenomes</taxon>
        <taxon>ecological metagenomes</taxon>
    </lineage>
</organism>
<proteinExistence type="predicted"/>
<reference evidence="1" key="1">
    <citation type="journal article" date="2015" name="Nature">
        <title>Complex archaea that bridge the gap between prokaryotes and eukaryotes.</title>
        <authorList>
            <person name="Spang A."/>
            <person name="Saw J.H."/>
            <person name="Jorgensen S.L."/>
            <person name="Zaremba-Niedzwiedzka K."/>
            <person name="Martijn J."/>
            <person name="Lind A.E."/>
            <person name="van Eijk R."/>
            <person name="Schleper C."/>
            <person name="Guy L."/>
            <person name="Ettema T.J."/>
        </authorList>
    </citation>
    <scope>NUCLEOTIDE SEQUENCE</scope>
</reference>
<comment type="caution">
    <text evidence="1">The sequence shown here is derived from an EMBL/GenBank/DDBJ whole genome shotgun (WGS) entry which is preliminary data.</text>
</comment>
<accession>A0A0F9RGQ4</accession>
<name>A0A0F9RGQ4_9ZZZZ</name>
<gene>
    <name evidence="1" type="ORF">LCGC14_0597170</name>
</gene>
<evidence type="ECO:0000313" key="1">
    <source>
        <dbReference type="EMBL" id="KKN53979.1"/>
    </source>
</evidence>
<protein>
    <submittedName>
        <fullName evidence="1">Uncharacterized protein</fullName>
    </submittedName>
</protein>
<dbReference type="AlphaFoldDB" id="A0A0F9RGQ4"/>